<sequence>MFTSFHSSISFNMRAVGLSLHHPLPHLSNQLANSRQKLYRCLTTAAMEDSDDQWCRTGRMVDKSMPVLRKRMKEIRALDRGTGQYANGLVELEEGYCHTFISSEMLELLGILKLQSYLSEEERSPKLLIGFSVMLTVNLPIPMLVAVLHLKDAAKGIIDVMRLNRYNDC</sequence>
<feature type="transmembrane region" description="Helical" evidence="1">
    <location>
        <begin position="127"/>
        <end position="148"/>
    </location>
</feature>
<keyword evidence="1" id="KW-1133">Transmembrane helix</keyword>
<accession>A0A8T3B1X5</accession>
<proteinExistence type="predicted"/>
<protein>
    <submittedName>
        <fullName evidence="2">Uncharacterized protein</fullName>
    </submittedName>
</protein>
<dbReference type="PANTHER" id="PTHR33782:SF5">
    <property type="entry name" value="MEDIATOR OF RNA POLYMERASE II TRANSCRIPTION SUBUNIT"/>
    <property type="match status" value="1"/>
</dbReference>
<gene>
    <name evidence="2" type="ORF">KFK09_017656</name>
</gene>
<name>A0A8T3B1X5_DENNO</name>
<dbReference type="AlphaFoldDB" id="A0A8T3B1X5"/>
<evidence type="ECO:0000313" key="2">
    <source>
        <dbReference type="EMBL" id="KAI0502699.1"/>
    </source>
</evidence>
<dbReference type="EMBL" id="JAGYWB010000012">
    <property type="protein sequence ID" value="KAI0502699.1"/>
    <property type="molecule type" value="Genomic_DNA"/>
</dbReference>
<keyword evidence="1" id="KW-0472">Membrane</keyword>
<dbReference type="OrthoDB" id="773719at2759"/>
<keyword evidence="3" id="KW-1185">Reference proteome</keyword>
<dbReference type="PANTHER" id="PTHR33782">
    <property type="entry name" value="OS01G0121600 PROTEIN"/>
    <property type="match status" value="1"/>
</dbReference>
<comment type="caution">
    <text evidence="2">The sequence shown here is derived from an EMBL/GenBank/DDBJ whole genome shotgun (WGS) entry which is preliminary data.</text>
</comment>
<evidence type="ECO:0000313" key="3">
    <source>
        <dbReference type="Proteomes" id="UP000829196"/>
    </source>
</evidence>
<reference evidence="2" key="1">
    <citation type="journal article" date="2022" name="Front. Genet.">
        <title>Chromosome-Scale Assembly of the Dendrobium nobile Genome Provides Insights Into the Molecular Mechanism of the Biosynthesis of the Medicinal Active Ingredient of Dendrobium.</title>
        <authorList>
            <person name="Xu Q."/>
            <person name="Niu S.-C."/>
            <person name="Li K.-L."/>
            <person name="Zheng P.-J."/>
            <person name="Zhang X.-J."/>
            <person name="Jia Y."/>
            <person name="Liu Y."/>
            <person name="Niu Y.-X."/>
            <person name="Yu L.-H."/>
            <person name="Chen D.-F."/>
            <person name="Zhang G.-Q."/>
        </authorList>
    </citation>
    <scope>NUCLEOTIDE SEQUENCE</scope>
    <source>
        <tissue evidence="2">Leaf</tissue>
    </source>
</reference>
<organism evidence="2 3">
    <name type="scientific">Dendrobium nobile</name>
    <name type="common">Orchid</name>
    <dbReference type="NCBI Taxonomy" id="94219"/>
    <lineage>
        <taxon>Eukaryota</taxon>
        <taxon>Viridiplantae</taxon>
        <taxon>Streptophyta</taxon>
        <taxon>Embryophyta</taxon>
        <taxon>Tracheophyta</taxon>
        <taxon>Spermatophyta</taxon>
        <taxon>Magnoliopsida</taxon>
        <taxon>Liliopsida</taxon>
        <taxon>Asparagales</taxon>
        <taxon>Orchidaceae</taxon>
        <taxon>Epidendroideae</taxon>
        <taxon>Malaxideae</taxon>
        <taxon>Dendrobiinae</taxon>
        <taxon>Dendrobium</taxon>
    </lineage>
</organism>
<evidence type="ECO:0000256" key="1">
    <source>
        <dbReference type="SAM" id="Phobius"/>
    </source>
</evidence>
<keyword evidence="1" id="KW-0812">Transmembrane</keyword>
<dbReference type="Proteomes" id="UP000829196">
    <property type="component" value="Unassembled WGS sequence"/>
</dbReference>